<name>A0ABD0KYN0_9CAEN</name>
<evidence type="ECO:0000313" key="8">
    <source>
        <dbReference type="Proteomes" id="UP001519460"/>
    </source>
</evidence>
<dbReference type="AlphaFoldDB" id="A0ABD0KYN0"/>
<keyword evidence="5" id="KW-0732">Signal</keyword>
<dbReference type="EMBL" id="JACVVK020000108">
    <property type="protein sequence ID" value="KAK7491919.1"/>
    <property type="molecule type" value="Genomic_DNA"/>
</dbReference>
<dbReference type="InterPro" id="IPR036201">
    <property type="entry name" value="Pacifastin_dom_sf"/>
</dbReference>
<evidence type="ECO:0000256" key="3">
    <source>
        <dbReference type="ARBA" id="ARBA00023157"/>
    </source>
</evidence>
<accession>A0ABD0KYN0</accession>
<dbReference type="SUPFAM" id="SSF57283">
    <property type="entry name" value="PMP inhibitors"/>
    <property type="match status" value="1"/>
</dbReference>
<feature type="signal peptide" evidence="5">
    <location>
        <begin position="1"/>
        <end position="35"/>
    </location>
</feature>
<evidence type="ECO:0000256" key="2">
    <source>
        <dbReference type="ARBA" id="ARBA00022525"/>
    </source>
</evidence>
<evidence type="ECO:0000313" key="7">
    <source>
        <dbReference type="EMBL" id="KAK7491919.1"/>
    </source>
</evidence>
<reference evidence="7 8" key="1">
    <citation type="journal article" date="2023" name="Sci. Data">
        <title>Genome assembly of the Korean intertidal mud-creeper Batillaria attramentaria.</title>
        <authorList>
            <person name="Patra A.K."/>
            <person name="Ho P.T."/>
            <person name="Jun S."/>
            <person name="Lee S.J."/>
            <person name="Kim Y."/>
            <person name="Won Y.J."/>
        </authorList>
    </citation>
    <scope>NUCLEOTIDE SEQUENCE [LARGE SCALE GENOMIC DNA]</scope>
    <source>
        <strain evidence="7">Wonlab-2016</strain>
    </source>
</reference>
<proteinExistence type="predicted"/>
<evidence type="ECO:0000256" key="5">
    <source>
        <dbReference type="SAM" id="SignalP"/>
    </source>
</evidence>
<feature type="region of interest" description="Disordered" evidence="4">
    <location>
        <begin position="316"/>
        <end position="335"/>
    </location>
</feature>
<sequence>MGYQQLLRRCCGGSLATSAMLGVLVMLVQGPLVEGRRMGETCDGSRALGDKWFDGCHWCVCTLRGVHCSSSDCSGLVERVPPCHKVGQKWNDGCYRCRCKRHGITCRMDTTCLLLRHHPVPCLADNRCVCGPDGVPSCTAEVIDRHAFSARRVDLGFPTYLAPDGRHDYPDFRRGSNEIQGKVLEEDGMSQDEGSSSQELLIMSDNMCRFGSRWYGGSLRCFCDIDGSITCGDPTFVTAFIDNFLVQRQECEEGHVWEEGCSVCSCRRNGVIFCRRSSDCRHQFLDSEEEGDASDDDILGDLDHYLPVGWNHPSAIPEPTSPVVQTPASTSARVPMTKGTRRPALECVPGKRWHEGCARCHCSRGGRVVCSRRLCHDKDEEVRDEVSREAPQGVTDKNGNDVRDAEVTMWNNFPRGPRGPMMLPPRPASIYHPPAYMAPPKHNSSKCGKFDIGEKYWQDCNLCLCTRRGPKCQAKLCR</sequence>
<comment type="caution">
    <text evidence="7">The sequence shown here is derived from an EMBL/GenBank/DDBJ whole genome shotgun (WGS) entry which is preliminary data.</text>
</comment>
<dbReference type="PROSITE" id="PS51446">
    <property type="entry name" value="PACIFASTIN"/>
    <property type="match status" value="1"/>
</dbReference>
<feature type="domain" description="Pacifastin" evidence="6">
    <location>
        <begin position="344"/>
        <end position="378"/>
    </location>
</feature>
<evidence type="ECO:0000256" key="1">
    <source>
        <dbReference type="ARBA" id="ARBA00004613"/>
    </source>
</evidence>
<feature type="compositionally biased region" description="Polar residues" evidence="4">
    <location>
        <begin position="322"/>
        <end position="332"/>
    </location>
</feature>
<feature type="chain" id="PRO_5044894913" description="Pacifastin domain-containing protein" evidence="5">
    <location>
        <begin position="36"/>
        <end position="478"/>
    </location>
</feature>
<keyword evidence="3" id="KW-1015">Disulfide bond</keyword>
<keyword evidence="2" id="KW-0964">Secreted</keyword>
<protein>
    <recommendedName>
        <fullName evidence="6">Pacifastin domain-containing protein</fullName>
    </recommendedName>
</protein>
<evidence type="ECO:0000256" key="4">
    <source>
        <dbReference type="SAM" id="MobiDB-lite"/>
    </source>
</evidence>
<evidence type="ECO:0000259" key="6">
    <source>
        <dbReference type="PROSITE" id="PS51446"/>
    </source>
</evidence>
<organism evidence="7 8">
    <name type="scientific">Batillaria attramentaria</name>
    <dbReference type="NCBI Taxonomy" id="370345"/>
    <lineage>
        <taxon>Eukaryota</taxon>
        <taxon>Metazoa</taxon>
        <taxon>Spiralia</taxon>
        <taxon>Lophotrochozoa</taxon>
        <taxon>Mollusca</taxon>
        <taxon>Gastropoda</taxon>
        <taxon>Caenogastropoda</taxon>
        <taxon>Sorbeoconcha</taxon>
        <taxon>Cerithioidea</taxon>
        <taxon>Batillariidae</taxon>
        <taxon>Batillaria</taxon>
    </lineage>
</organism>
<dbReference type="GO" id="GO:0005576">
    <property type="term" value="C:extracellular region"/>
    <property type="evidence" value="ECO:0007669"/>
    <property type="project" value="UniProtKB-SubCell"/>
</dbReference>
<gene>
    <name evidence="7" type="ORF">BaRGS_00016765</name>
</gene>
<dbReference type="InterPro" id="IPR008037">
    <property type="entry name" value="Pacifastin_dom"/>
</dbReference>
<keyword evidence="8" id="KW-1185">Reference proteome</keyword>
<dbReference type="Proteomes" id="UP001519460">
    <property type="component" value="Unassembled WGS sequence"/>
</dbReference>
<comment type="subcellular location">
    <subcellularLocation>
        <location evidence="1">Secreted</location>
    </subcellularLocation>
</comment>
<dbReference type="Pfam" id="PF05375">
    <property type="entry name" value="Pacifastin_I"/>
    <property type="match status" value="1"/>
</dbReference>